<dbReference type="RefSeq" id="WP_359098063.1">
    <property type="nucleotide sequence ID" value="NZ_JBEZGT010000008.1"/>
</dbReference>
<comment type="caution">
    <text evidence="1">The sequence shown here is derived from an EMBL/GenBank/DDBJ whole genome shotgun (WGS) entry which is preliminary data.</text>
</comment>
<gene>
    <name evidence="1" type="ORF">AB0L03_00250</name>
</gene>
<proteinExistence type="predicted"/>
<dbReference type="EMBL" id="JBFASG010000001">
    <property type="protein sequence ID" value="MEV4921284.1"/>
    <property type="molecule type" value="Genomic_DNA"/>
</dbReference>
<reference evidence="1 2" key="1">
    <citation type="submission" date="2024-06" db="EMBL/GenBank/DDBJ databases">
        <title>The Natural Products Discovery Center: Release of the First 8490 Sequenced Strains for Exploring Actinobacteria Biosynthetic Diversity.</title>
        <authorList>
            <person name="Kalkreuter E."/>
            <person name="Kautsar S.A."/>
            <person name="Yang D."/>
            <person name="Bader C.D."/>
            <person name="Teijaro C.N."/>
            <person name="Fluegel L."/>
            <person name="Davis C.M."/>
            <person name="Simpson J.R."/>
            <person name="Lauterbach L."/>
            <person name="Steele A.D."/>
            <person name="Gui C."/>
            <person name="Meng S."/>
            <person name="Li G."/>
            <person name="Viehrig K."/>
            <person name="Ye F."/>
            <person name="Su P."/>
            <person name="Kiefer A.F."/>
            <person name="Nichols A."/>
            <person name="Cepeda A.J."/>
            <person name="Yan W."/>
            <person name="Fan B."/>
            <person name="Jiang Y."/>
            <person name="Adhikari A."/>
            <person name="Zheng C.-J."/>
            <person name="Schuster L."/>
            <person name="Cowan T.M."/>
            <person name="Smanski M.J."/>
            <person name="Chevrette M.G."/>
            <person name="De Carvalho L.P.S."/>
            <person name="Shen B."/>
        </authorList>
    </citation>
    <scope>NUCLEOTIDE SEQUENCE [LARGE SCALE GENOMIC DNA]</scope>
    <source>
        <strain evidence="1 2">NPDC053791</strain>
    </source>
</reference>
<name>A0ABV3IMA1_9ACTN</name>
<accession>A0ABV3IMA1</accession>
<evidence type="ECO:0000313" key="1">
    <source>
        <dbReference type="EMBL" id="MEV4921284.1"/>
    </source>
</evidence>
<protein>
    <submittedName>
        <fullName evidence="1">Uncharacterized protein</fullName>
    </submittedName>
</protein>
<evidence type="ECO:0000313" key="2">
    <source>
        <dbReference type="Proteomes" id="UP001552479"/>
    </source>
</evidence>
<keyword evidence="2" id="KW-1185">Reference proteome</keyword>
<organism evidence="1 2">
    <name type="scientific">Streptomyces roseoverticillatus</name>
    <dbReference type="NCBI Taxonomy" id="66429"/>
    <lineage>
        <taxon>Bacteria</taxon>
        <taxon>Bacillati</taxon>
        <taxon>Actinomycetota</taxon>
        <taxon>Actinomycetes</taxon>
        <taxon>Kitasatosporales</taxon>
        <taxon>Streptomycetaceae</taxon>
        <taxon>Streptomyces</taxon>
    </lineage>
</organism>
<dbReference type="Proteomes" id="UP001552479">
    <property type="component" value="Unassembled WGS sequence"/>
</dbReference>
<sequence>MAKKHEDSAQVVVTPASVVFSLTPEHREKAQQCLDNSGQVRISFSEVSVTNLTEIRELGGDGVIVD</sequence>